<feature type="domain" description="YCII-related" evidence="2">
    <location>
        <begin position="10"/>
        <end position="85"/>
    </location>
</feature>
<dbReference type="InterPro" id="IPR011008">
    <property type="entry name" value="Dimeric_a/b-barrel"/>
</dbReference>
<comment type="similarity">
    <text evidence="1">Belongs to the YciI family.</text>
</comment>
<dbReference type="PANTHER" id="PTHR33606:SF3">
    <property type="entry name" value="PROTEIN YCII"/>
    <property type="match status" value="1"/>
</dbReference>
<dbReference type="KEGG" id="apre:CNX65_34200"/>
<evidence type="ECO:0000256" key="1">
    <source>
        <dbReference type="ARBA" id="ARBA00007689"/>
    </source>
</evidence>
<dbReference type="Proteomes" id="UP000218505">
    <property type="component" value="Chromosome"/>
</dbReference>
<keyword evidence="4" id="KW-1185">Reference proteome</keyword>
<proteinExistence type="inferred from homology"/>
<dbReference type="Pfam" id="PF03795">
    <property type="entry name" value="YCII"/>
    <property type="match status" value="1"/>
</dbReference>
<organism evidence="3 4">
    <name type="scientific">Actinosynnema pretiosum</name>
    <dbReference type="NCBI Taxonomy" id="42197"/>
    <lineage>
        <taxon>Bacteria</taxon>
        <taxon>Bacillati</taxon>
        <taxon>Actinomycetota</taxon>
        <taxon>Actinomycetes</taxon>
        <taxon>Pseudonocardiales</taxon>
        <taxon>Pseudonocardiaceae</taxon>
        <taxon>Actinosynnema</taxon>
    </lineage>
</organism>
<evidence type="ECO:0000259" key="2">
    <source>
        <dbReference type="Pfam" id="PF03795"/>
    </source>
</evidence>
<dbReference type="InterPro" id="IPR005545">
    <property type="entry name" value="YCII"/>
</dbReference>
<dbReference type="Gene3D" id="3.30.70.1060">
    <property type="entry name" value="Dimeric alpha+beta barrel"/>
    <property type="match status" value="1"/>
</dbReference>
<sequence length="95" mass="10480">MARFAVELVYGDDEAKRLEVRPAHRVYLRELQERGVLLAAGPYADETGALLVYEAADEDELRALLDADPYAPAGVVAEIRVHEWKALLGSWVTGA</sequence>
<evidence type="ECO:0000313" key="4">
    <source>
        <dbReference type="Proteomes" id="UP000218505"/>
    </source>
</evidence>
<dbReference type="AlphaFoldDB" id="A0A290ZFE0"/>
<dbReference type="SUPFAM" id="SSF54909">
    <property type="entry name" value="Dimeric alpha+beta barrel"/>
    <property type="match status" value="1"/>
</dbReference>
<dbReference type="EMBL" id="CP023445">
    <property type="protein sequence ID" value="ATE57738.1"/>
    <property type="molecule type" value="Genomic_DNA"/>
</dbReference>
<dbReference type="PANTHER" id="PTHR33606">
    <property type="entry name" value="PROTEIN YCII"/>
    <property type="match status" value="1"/>
</dbReference>
<gene>
    <name evidence="3" type="ORF">CNX65_34200</name>
</gene>
<name>A0A290ZFE0_9PSEU</name>
<accession>A0A290ZFE0</accession>
<protein>
    <recommendedName>
        <fullName evidence="2">YCII-related domain-containing protein</fullName>
    </recommendedName>
</protein>
<reference evidence="3" key="1">
    <citation type="submission" date="2017-09" db="EMBL/GenBank/DDBJ databases">
        <title>Complete Genome Sequence of ansamitocin-producing Bacterium Actinosynnema pretiosum X47.</title>
        <authorList>
            <person name="Cao G."/>
            <person name="Zong G."/>
            <person name="Zhong C."/>
            <person name="Fu J."/>
        </authorList>
    </citation>
    <scope>NUCLEOTIDE SEQUENCE [LARGE SCALE GENOMIC DNA]</scope>
    <source>
        <strain evidence="3">X47</strain>
    </source>
</reference>
<dbReference type="RefSeq" id="WP_096497387.1">
    <property type="nucleotide sequence ID" value="NZ_CP023445.1"/>
</dbReference>
<dbReference type="InterPro" id="IPR051807">
    <property type="entry name" value="Sec-metab_biosynth-assoc"/>
</dbReference>
<evidence type="ECO:0000313" key="3">
    <source>
        <dbReference type="EMBL" id="ATE57738.1"/>
    </source>
</evidence>